<proteinExistence type="predicted"/>
<dbReference type="InterPro" id="IPR000210">
    <property type="entry name" value="BTB/POZ_dom"/>
</dbReference>
<evidence type="ECO:0000256" key="1">
    <source>
        <dbReference type="ARBA" id="ARBA00004906"/>
    </source>
</evidence>
<name>A0A835SQS6_CHLIN</name>
<feature type="domain" description="BTB" evidence="2">
    <location>
        <begin position="8"/>
        <end position="106"/>
    </location>
</feature>
<dbReference type="Pfam" id="PF00651">
    <property type="entry name" value="BTB"/>
    <property type="match status" value="1"/>
</dbReference>
<dbReference type="AlphaFoldDB" id="A0A835SQS6"/>
<dbReference type="Proteomes" id="UP000650467">
    <property type="component" value="Unassembled WGS sequence"/>
</dbReference>
<dbReference type="InterPro" id="IPR011333">
    <property type="entry name" value="SKP1/BTB/POZ_sf"/>
</dbReference>
<dbReference type="EMBL" id="JAEHOC010000028">
    <property type="protein sequence ID" value="KAG2430111.1"/>
    <property type="molecule type" value="Genomic_DNA"/>
</dbReference>
<keyword evidence="4" id="KW-1185">Reference proteome</keyword>
<dbReference type="OrthoDB" id="539088at2759"/>
<reference evidence="3" key="1">
    <citation type="journal article" date="2020" name="bioRxiv">
        <title>Comparative genomics of Chlamydomonas.</title>
        <authorList>
            <person name="Craig R.J."/>
            <person name="Hasan A.R."/>
            <person name="Ness R.W."/>
            <person name="Keightley P.D."/>
        </authorList>
    </citation>
    <scope>NUCLEOTIDE SEQUENCE</scope>
    <source>
        <strain evidence="3">SAG 7.73</strain>
    </source>
</reference>
<evidence type="ECO:0000313" key="3">
    <source>
        <dbReference type="EMBL" id="KAG2430111.1"/>
    </source>
</evidence>
<evidence type="ECO:0000313" key="4">
    <source>
        <dbReference type="Proteomes" id="UP000650467"/>
    </source>
</evidence>
<gene>
    <name evidence="3" type="ORF">HXX76_010210</name>
</gene>
<organism evidence="3 4">
    <name type="scientific">Chlamydomonas incerta</name>
    <dbReference type="NCBI Taxonomy" id="51695"/>
    <lineage>
        <taxon>Eukaryota</taxon>
        <taxon>Viridiplantae</taxon>
        <taxon>Chlorophyta</taxon>
        <taxon>core chlorophytes</taxon>
        <taxon>Chlorophyceae</taxon>
        <taxon>CS clade</taxon>
        <taxon>Chlamydomonadales</taxon>
        <taxon>Chlamydomonadaceae</taxon>
        <taxon>Chlamydomonas</taxon>
    </lineage>
</organism>
<sequence length="294" mass="31108">MRSAQDPCGLKLVCSDGTLLANRCVLCQASSVLRSTLELELPEPGELNLPADKAEAWRVALSLLSLEAYPLQLVTLDNLKDLLLLADKYDIPVVRGACAHYLHLNAHLLSLGPPLASAANLLTAASLAVRFVAPYPALKQYGSTVQARLEAELAPLRRSPDVLMAVAEAAGGAAARDGGAAALVGWQLDLVRLTSLLEELVRSAEYGAVVAPEVQTVVTLALLAAVHHSATRLPPMCGRCGGVLPAGPGALHADCATEHYTELHTRGCRLCSTPMPPSHARFCNSCAYRKNKKS</sequence>
<protein>
    <recommendedName>
        <fullName evidence="2">BTB domain-containing protein</fullName>
    </recommendedName>
</protein>
<accession>A0A835SQS6</accession>
<dbReference type="SUPFAM" id="SSF54695">
    <property type="entry name" value="POZ domain"/>
    <property type="match status" value="1"/>
</dbReference>
<dbReference type="SMART" id="SM00225">
    <property type="entry name" value="BTB"/>
    <property type="match status" value="1"/>
</dbReference>
<comment type="caution">
    <text evidence="3">The sequence shown here is derived from an EMBL/GenBank/DDBJ whole genome shotgun (WGS) entry which is preliminary data.</text>
</comment>
<dbReference type="Gene3D" id="3.30.710.10">
    <property type="entry name" value="Potassium Channel Kv1.1, Chain A"/>
    <property type="match status" value="1"/>
</dbReference>
<evidence type="ECO:0000259" key="2">
    <source>
        <dbReference type="SMART" id="SM00225"/>
    </source>
</evidence>
<comment type="pathway">
    <text evidence="1">Protein modification; protein ubiquitination.</text>
</comment>